<feature type="transmembrane region" description="Helical" evidence="1">
    <location>
        <begin position="208"/>
        <end position="228"/>
    </location>
</feature>
<feature type="domain" description="EamA" evidence="2">
    <location>
        <begin position="151"/>
        <end position="272"/>
    </location>
</feature>
<reference evidence="3 4" key="1">
    <citation type="submission" date="2016-10" db="EMBL/GenBank/DDBJ databases">
        <authorList>
            <person name="de Groot N.N."/>
        </authorList>
    </citation>
    <scope>NUCLEOTIDE SEQUENCE [LARGE SCALE GENOMIC DNA]</scope>
    <source>
        <strain evidence="3 4">DSM 19073</strain>
    </source>
</reference>
<dbReference type="SUPFAM" id="SSF103481">
    <property type="entry name" value="Multidrug resistance efflux transporter EmrE"/>
    <property type="match status" value="2"/>
</dbReference>
<dbReference type="Pfam" id="PF00892">
    <property type="entry name" value="EamA"/>
    <property type="match status" value="2"/>
</dbReference>
<keyword evidence="4" id="KW-1185">Reference proteome</keyword>
<feature type="transmembrane region" description="Helical" evidence="1">
    <location>
        <begin position="240"/>
        <end position="256"/>
    </location>
</feature>
<dbReference type="GO" id="GO:0016020">
    <property type="term" value="C:membrane"/>
    <property type="evidence" value="ECO:0007669"/>
    <property type="project" value="InterPro"/>
</dbReference>
<dbReference type="STRING" id="390807.SAMN04488095_0047"/>
<evidence type="ECO:0000313" key="4">
    <source>
        <dbReference type="Proteomes" id="UP000199110"/>
    </source>
</evidence>
<evidence type="ECO:0000256" key="1">
    <source>
        <dbReference type="SAM" id="Phobius"/>
    </source>
</evidence>
<feature type="domain" description="EamA" evidence="2">
    <location>
        <begin position="6"/>
        <end position="139"/>
    </location>
</feature>
<keyword evidence="1" id="KW-1133">Transmembrane helix</keyword>
<accession>A0A1I3UZL1</accession>
<evidence type="ECO:0000259" key="2">
    <source>
        <dbReference type="Pfam" id="PF00892"/>
    </source>
</evidence>
<dbReference type="PANTHER" id="PTHR22911:SF135">
    <property type="entry name" value="BLR4310 PROTEIN"/>
    <property type="match status" value="1"/>
</dbReference>
<feature type="transmembrane region" description="Helical" evidence="1">
    <location>
        <begin position="125"/>
        <end position="143"/>
    </location>
</feature>
<feature type="transmembrane region" description="Helical" evidence="1">
    <location>
        <begin position="149"/>
        <end position="166"/>
    </location>
</feature>
<dbReference type="OrthoDB" id="7165334at2"/>
<dbReference type="EMBL" id="FORA01000011">
    <property type="protein sequence ID" value="SFJ88340.1"/>
    <property type="molecule type" value="Genomic_DNA"/>
</dbReference>
<feature type="transmembrane region" description="Helical" evidence="1">
    <location>
        <begin position="71"/>
        <end position="89"/>
    </location>
</feature>
<dbReference type="Gene3D" id="1.10.3730.20">
    <property type="match status" value="1"/>
</dbReference>
<dbReference type="AlphaFoldDB" id="A0A1I3UZL1"/>
<feature type="transmembrane region" description="Helical" evidence="1">
    <location>
        <begin position="95"/>
        <end position="116"/>
    </location>
</feature>
<feature type="transmembrane region" description="Helical" evidence="1">
    <location>
        <begin position="34"/>
        <end position="59"/>
    </location>
</feature>
<dbReference type="InterPro" id="IPR000620">
    <property type="entry name" value="EamA_dom"/>
</dbReference>
<dbReference type="Proteomes" id="UP000199110">
    <property type="component" value="Unassembled WGS sequence"/>
</dbReference>
<feature type="transmembrane region" description="Helical" evidence="1">
    <location>
        <begin position="178"/>
        <end position="196"/>
    </location>
</feature>
<keyword evidence="1" id="KW-0472">Membrane</keyword>
<dbReference type="PANTHER" id="PTHR22911">
    <property type="entry name" value="ACYL-MALONYL CONDENSING ENZYME-RELATED"/>
    <property type="match status" value="1"/>
</dbReference>
<feature type="transmembrane region" description="Helical" evidence="1">
    <location>
        <begin position="262"/>
        <end position="280"/>
    </location>
</feature>
<organism evidence="3 4">
    <name type="scientific">Jannaschia pohangensis</name>
    <dbReference type="NCBI Taxonomy" id="390807"/>
    <lineage>
        <taxon>Bacteria</taxon>
        <taxon>Pseudomonadati</taxon>
        <taxon>Pseudomonadota</taxon>
        <taxon>Alphaproteobacteria</taxon>
        <taxon>Rhodobacterales</taxon>
        <taxon>Roseobacteraceae</taxon>
        <taxon>Jannaschia</taxon>
    </lineage>
</organism>
<sequence length="298" mass="31504">MNDNLKGACFMMGSMATFTLNDAALKWLAESLPAFQVVVLRGVVATVLILLLAQVMGVLRQGIPAGDRKWALARAVAEAAAFLPFVIALQHMPLANLVAILAALPLSITAAGAIFLGEEVGWRRWTAVCVGFIGVLLIVRPGTAGFDGYSLLGLLTVVMATVRDLVTRRLSRGTPSLNVAVLTSIAVTLLGVALSISEPWRTPTGLQGGLIVAAALFIVGAYLMSIMAMRVGEVAAVTPFRYTSLIWGLLMGWLIFGDWPAPLTFLGAAIIAGTGIYTLLREGRVKQAIPARPGRGPR</sequence>
<keyword evidence="1" id="KW-0812">Transmembrane</keyword>
<name>A0A1I3UZL1_9RHOB</name>
<dbReference type="RefSeq" id="WP_092785150.1">
    <property type="nucleotide sequence ID" value="NZ_FORA01000011.1"/>
</dbReference>
<dbReference type="InterPro" id="IPR037185">
    <property type="entry name" value="EmrE-like"/>
</dbReference>
<protein>
    <submittedName>
        <fullName evidence="3">S-adenosylmethionine uptake transporter</fullName>
    </submittedName>
</protein>
<gene>
    <name evidence="3" type="ORF">SAMN04488095_0047</name>
</gene>
<proteinExistence type="predicted"/>
<evidence type="ECO:0000313" key="3">
    <source>
        <dbReference type="EMBL" id="SFJ88340.1"/>
    </source>
</evidence>